<name>A0ABQ0JWE4_9BACT</name>
<dbReference type="PROSITE" id="PS51257">
    <property type="entry name" value="PROKAR_LIPOPROTEIN"/>
    <property type="match status" value="1"/>
</dbReference>
<dbReference type="Proteomes" id="UP000032309">
    <property type="component" value="Unassembled WGS sequence"/>
</dbReference>
<dbReference type="InterPro" id="IPR001296">
    <property type="entry name" value="Glyco_trans_1"/>
</dbReference>
<organism evidence="3 4">
    <name type="scientific">Candidatus Brocadia sinica JPN1</name>
    <dbReference type="NCBI Taxonomy" id="1197129"/>
    <lineage>
        <taxon>Bacteria</taxon>
        <taxon>Pseudomonadati</taxon>
        <taxon>Planctomycetota</taxon>
        <taxon>Candidatus Brocadiia</taxon>
        <taxon>Candidatus Brocadiales</taxon>
        <taxon>Candidatus Brocadiaceae</taxon>
        <taxon>Candidatus Brocadia</taxon>
    </lineage>
</organism>
<evidence type="ECO:0000313" key="3">
    <source>
        <dbReference type="EMBL" id="GAN33067.1"/>
    </source>
</evidence>
<sequence length="439" mass="50667">MGSLKITYVLPVYWPAIGGCELHTHELVKRLSERHDIQVITLIDNQKDKLSHELWVACILNASAQATEYNDNRAKVTRLPLSLIEKFMNLPLVRIQSPKLPDIVIRLAMEMLSNFYMKKLISLIKGSDILHCIHGGVSYFGYAAFKAARRLGIPFVYTPVLHLYHKDWLKEMKESRASNKSFLYNPQLHLSPRGWTDYFWYKVSSAADVLIAMTDFEKNFFVHHGISAEKVHKVGVGPLVANDSTSDFRQKYDLKDKKMVLFLGRNVEYKGIEELLMAARLVWKKLPDTYFFFAGPKEGNSEKIFNRYNDRRIKVLGFVSESQKTALLKACDVFCMPSMEESLGGTFLEAWMFEKPVIGARIPPLIELTNNGEGGFLVNPDPEEIAEKILLLLQDWELSNRMGQWGKKKMLDHYTWEIITHKMEDIYRKSAEINILRRI</sequence>
<dbReference type="EMBL" id="BAFN01000001">
    <property type="protein sequence ID" value="GAN33067.1"/>
    <property type="molecule type" value="Genomic_DNA"/>
</dbReference>
<protein>
    <submittedName>
        <fullName evidence="3">Glycosyltransferase group 1</fullName>
    </submittedName>
</protein>
<dbReference type="Pfam" id="PF00534">
    <property type="entry name" value="Glycos_transf_1"/>
    <property type="match status" value="1"/>
</dbReference>
<comment type="caution">
    <text evidence="3">The sequence shown here is derived from an EMBL/GenBank/DDBJ whole genome shotgun (WGS) entry which is preliminary data.</text>
</comment>
<dbReference type="PANTHER" id="PTHR45947:SF3">
    <property type="entry name" value="SULFOQUINOVOSYL TRANSFERASE SQD2"/>
    <property type="match status" value="1"/>
</dbReference>
<dbReference type="Pfam" id="PF13439">
    <property type="entry name" value="Glyco_transf_4"/>
    <property type="match status" value="1"/>
</dbReference>
<dbReference type="InterPro" id="IPR050194">
    <property type="entry name" value="Glycosyltransferase_grp1"/>
</dbReference>
<dbReference type="InterPro" id="IPR028098">
    <property type="entry name" value="Glyco_trans_4-like_N"/>
</dbReference>
<feature type="domain" description="Glycosyltransferase subfamily 4-like N-terminal" evidence="2">
    <location>
        <begin position="17"/>
        <end position="232"/>
    </location>
</feature>
<dbReference type="RefSeq" id="WP_052563129.1">
    <property type="nucleotide sequence ID" value="NZ_BAFN01000001.1"/>
</dbReference>
<dbReference type="PANTHER" id="PTHR45947">
    <property type="entry name" value="SULFOQUINOVOSYL TRANSFERASE SQD2"/>
    <property type="match status" value="1"/>
</dbReference>
<dbReference type="CDD" id="cd03801">
    <property type="entry name" value="GT4_PimA-like"/>
    <property type="match status" value="1"/>
</dbReference>
<evidence type="ECO:0000313" key="4">
    <source>
        <dbReference type="Proteomes" id="UP000032309"/>
    </source>
</evidence>
<feature type="domain" description="Glycosyl transferase family 1" evidence="1">
    <location>
        <begin position="247"/>
        <end position="408"/>
    </location>
</feature>
<dbReference type="Gene3D" id="3.40.50.2000">
    <property type="entry name" value="Glycogen Phosphorylase B"/>
    <property type="match status" value="2"/>
</dbReference>
<gene>
    <name evidence="3" type="ORF">BROSI_A1584</name>
</gene>
<proteinExistence type="predicted"/>
<keyword evidence="4" id="KW-1185">Reference proteome</keyword>
<evidence type="ECO:0000259" key="1">
    <source>
        <dbReference type="Pfam" id="PF00534"/>
    </source>
</evidence>
<evidence type="ECO:0000259" key="2">
    <source>
        <dbReference type="Pfam" id="PF13439"/>
    </source>
</evidence>
<dbReference type="SUPFAM" id="SSF53756">
    <property type="entry name" value="UDP-Glycosyltransferase/glycogen phosphorylase"/>
    <property type="match status" value="1"/>
</dbReference>
<accession>A0ABQ0JWE4</accession>
<reference evidence="4" key="1">
    <citation type="journal article" date="2015" name="Genome Announc.">
        <title>Draft Genome Sequence of an Anaerobic Ammonium-Oxidizing Bacterium, "Candidatus Brocadia sinica".</title>
        <authorList>
            <person name="Oshiki M."/>
            <person name="Shinyako-Hata K."/>
            <person name="Satoh H."/>
            <person name="Okabe S."/>
        </authorList>
    </citation>
    <scope>NUCLEOTIDE SEQUENCE [LARGE SCALE GENOMIC DNA]</scope>
    <source>
        <strain evidence="4">JPN1</strain>
    </source>
</reference>